<evidence type="ECO:0000256" key="6">
    <source>
        <dbReference type="ARBA" id="ARBA00023136"/>
    </source>
</evidence>
<keyword evidence="6 7" id="KW-0472">Membrane</keyword>
<gene>
    <name evidence="10" type="ORF">Rhopal_002338-T1</name>
</gene>
<comment type="subcellular location">
    <subcellularLocation>
        <location evidence="1">Membrane</location>
        <topology evidence="1">Multi-pass membrane protein</topology>
    </subcellularLocation>
</comment>
<dbReference type="InterPro" id="IPR013717">
    <property type="entry name" value="PIG-P"/>
</dbReference>
<dbReference type="Pfam" id="PF02826">
    <property type="entry name" value="2-Hacid_dh_C"/>
    <property type="match status" value="1"/>
</dbReference>
<evidence type="ECO:0000256" key="3">
    <source>
        <dbReference type="ARBA" id="ARBA00022989"/>
    </source>
</evidence>
<name>A0AAV5GGP7_9BASI</name>
<dbReference type="SUPFAM" id="SSF51735">
    <property type="entry name" value="NAD(P)-binding Rossmann-fold domains"/>
    <property type="match status" value="1"/>
</dbReference>
<reference evidence="10 11" key="1">
    <citation type="submission" date="2021-12" db="EMBL/GenBank/DDBJ databases">
        <title>High titer production of polyol ester of fatty acids by Rhodotorula paludigena BS15 towards product separation-free biomass refinery.</title>
        <authorList>
            <person name="Mano J."/>
            <person name="Ono H."/>
            <person name="Tanaka T."/>
            <person name="Naito K."/>
            <person name="Sushida H."/>
            <person name="Ike M."/>
            <person name="Tokuyasu K."/>
            <person name="Kitaoka M."/>
        </authorList>
    </citation>
    <scope>NUCLEOTIDE SEQUENCE [LARGE SCALE GENOMIC DNA]</scope>
    <source>
        <strain evidence="10 11">BS15</strain>
    </source>
</reference>
<accession>A0AAV5GGP7</accession>
<dbReference type="EMBL" id="BQKY01000004">
    <property type="protein sequence ID" value="GJN89358.1"/>
    <property type="molecule type" value="Genomic_DNA"/>
</dbReference>
<evidence type="ECO:0000313" key="10">
    <source>
        <dbReference type="EMBL" id="GJN89358.1"/>
    </source>
</evidence>
<dbReference type="GO" id="GO:0051287">
    <property type="term" value="F:NAD binding"/>
    <property type="evidence" value="ECO:0007669"/>
    <property type="project" value="InterPro"/>
</dbReference>
<organism evidence="10 11">
    <name type="scientific">Rhodotorula paludigena</name>
    <dbReference type="NCBI Taxonomy" id="86838"/>
    <lineage>
        <taxon>Eukaryota</taxon>
        <taxon>Fungi</taxon>
        <taxon>Dikarya</taxon>
        <taxon>Basidiomycota</taxon>
        <taxon>Pucciniomycotina</taxon>
        <taxon>Microbotryomycetes</taxon>
        <taxon>Sporidiobolales</taxon>
        <taxon>Sporidiobolaceae</taxon>
        <taxon>Rhodotorula</taxon>
    </lineage>
</organism>
<evidence type="ECO:0000256" key="7">
    <source>
        <dbReference type="SAM" id="Phobius"/>
    </source>
</evidence>
<evidence type="ECO:0000256" key="4">
    <source>
        <dbReference type="ARBA" id="ARBA00023002"/>
    </source>
</evidence>
<dbReference type="PANTHER" id="PTHR43333">
    <property type="entry name" value="2-HACID_DH_C DOMAIN-CONTAINING PROTEIN"/>
    <property type="match status" value="1"/>
</dbReference>
<feature type="transmembrane region" description="Helical" evidence="7">
    <location>
        <begin position="21"/>
        <end position="38"/>
    </location>
</feature>
<dbReference type="Gene3D" id="3.40.50.720">
    <property type="entry name" value="NAD(P)-binding Rossmann-like Domain"/>
    <property type="match status" value="2"/>
</dbReference>
<dbReference type="GO" id="GO:0016491">
    <property type="term" value="F:oxidoreductase activity"/>
    <property type="evidence" value="ECO:0007669"/>
    <property type="project" value="UniProtKB-KW"/>
</dbReference>
<dbReference type="Pfam" id="PF08510">
    <property type="entry name" value="PIG-P"/>
    <property type="match status" value="1"/>
</dbReference>
<evidence type="ECO:0000256" key="1">
    <source>
        <dbReference type="ARBA" id="ARBA00004141"/>
    </source>
</evidence>
<comment type="caution">
    <text evidence="10">The sequence shown here is derived from an EMBL/GenBank/DDBJ whole genome shotgun (WGS) entry which is preliminary data.</text>
</comment>
<evidence type="ECO:0000259" key="9">
    <source>
        <dbReference type="Pfam" id="PF08510"/>
    </source>
</evidence>
<evidence type="ECO:0008006" key="12">
    <source>
        <dbReference type="Google" id="ProtNLM"/>
    </source>
</evidence>
<keyword evidence="11" id="KW-1185">Reference proteome</keyword>
<evidence type="ECO:0000313" key="11">
    <source>
        <dbReference type="Proteomes" id="UP001342314"/>
    </source>
</evidence>
<feature type="domain" description="PIG-P" evidence="9">
    <location>
        <begin position="24"/>
        <end position="146"/>
    </location>
</feature>
<keyword evidence="4" id="KW-0560">Oxidoreductase</keyword>
<dbReference type="PANTHER" id="PTHR43333:SF1">
    <property type="entry name" value="D-ISOMER SPECIFIC 2-HYDROXYACID DEHYDROGENASE NAD-BINDING DOMAIN-CONTAINING PROTEIN"/>
    <property type="match status" value="1"/>
</dbReference>
<feature type="transmembrane region" description="Helical" evidence="7">
    <location>
        <begin position="58"/>
        <end position="78"/>
    </location>
</feature>
<sequence length="497" mass="54486">MPQSALLLPPHYGRPSRPSSPDVLALVAYVAYLVWAFLPEEWLEAIGIEWYPARDWALLVPAWIVMLVVYIYTGYFALNLYSTPPLDSVELLDDPRAFVSPPPRPPPSTDGKPRPPTPLWAHALLLPDDAIPPLYDLPMDVVNRVLVAPSRSFETALVTVPLPPPILDQLRAVVPDIRYRPYQGPDGTAAASRPTSDDYAAADAVLAWEVPHDLRSVEQTPKLKLWQGYMTGYTNVTESAYFRSVRDENELVFANLSGVCATNIGEHILGSVLTLTHKIHTAIRVGATERRWVNYSEIGGFFMRELNEMTVGIMGYGHIGKPAPETGHMLANAGDPDGSIPSAWYSTADRTSTLEFLARCDVLVNVLPDSTATRGFIGREELKAMKGNAIYVNVGRGTTTDQEALIEALQMQKEEGEEDSAPGSLRIGAAALDVVTPEPLPSASPLWSLSNAIVTMHWSGATTQYYQRALDVLLKNIRAIDAGQPPVNVYRGKGIKP</sequence>
<dbReference type="InterPro" id="IPR006140">
    <property type="entry name" value="D-isomer_DH_NAD-bd"/>
</dbReference>
<dbReference type="AlphaFoldDB" id="A0AAV5GGP7"/>
<keyword evidence="5" id="KW-0520">NAD</keyword>
<feature type="domain" description="D-isomer specific 2-hydroxyacid dehydrogenase NAD-binding" evidence="8">
    <location>
        <begin position="272"/>
        <end position="458"/>
    </location>
</feature>
<keyword evidence="2 7" id="KW-0812">Transmembrane</keyword>
<keyword evidence="3 7" id="KW-1133">Transmembrane helix</keyword>
<evidence type="ECO:0000259" key="8">
    <source>
        <dbReference type="Pfam" id="PF02826"/>
    </source>
</evidence>
<proteinExistence type="predicted"/>
<dbReference type="Proteomes" id="UP001342314">
    <property type="component" value="Unassembled WGS sequence"/>
</dbReference>
<dbReference type="InterPro" id="IPR036291">
    <property type="entry name" value="NAD(P)-bd_dom_sf"/>
</dbReference>
<protein>
    <recommendedName>
        <fullName evidence="12">D-isomer specific 2-hydroxyacid dehydrogenase NAD-binding domain-containing protein</fullName>
    </recommendedName>
</protein>
<evidence type="ECO:0000256" key="5">
    <source>
        <dbReference type="ARBA" id="ARBA00023027"/>
    </source>
</evidence>
<evidence type="ECO:0000256" key="2">
    <source>
        <dbReference type="ARBA" id="ARBA00022692"/>
    </source>
</evidence>
<dbReference type="GO" id="GO:0016020">
    <property type="term" value="C:membrane"/>
    <property type="evidence" value="ECO:0007669"/>
    <property type="project" value="UniProtKB-SubCell"/>
</dbReference>